<sequence length="1101" mass="124922">MDSSNKNSKPAAPASEPLRSEPNSESKQRRSEVVDVSCDITKKAVDGVEGMLREGLETTPANVRRRPLGASYSEGQVKIFSDRPSFAKPTCSLPRNLMRRSRSKFRSRDNPNTPCSSSVSTRPPTPFSKRKMPSLSQKMMQTPKMFPAGSRLKPIVKPELSKPTESEKNLKTASDLLDRVKREPVSPKSATPAASTLSPSFSLVTARSLSPLSYLSALSGCSTPRRTTDLSSGHPTALSPSEIITGPAKNADLAKMGNNARLDLDPTKNRRESLSGIPRLVKSPLPSVGDPLVQPKRQSFSPLLDRSSGHPVALPSDNSSEFPSEVSTSSSVELPVVSARGRPSFSAFTSPKLIQATTGSDELKIVLKTSSHNEKICLSIKLDTLIGDRGELKKKPSVSVLALNDAVVYQKNAMLHPYIALYVQLTVKGEQQHLRQVIPVNRLGLLERMFNFDTVKELVRGYRVLRYLDRYRLAGVSFRNILMAIGEIDRQPLFHKLLSLMQTEHFIDIKNIETAHVIMGIVRLKLPAVYRIALQDVKTTNQWRNDDLLPISEDLEPADPRLKLEPIELWPLQESEVDFKPRRKRARSLSRGYRNAYWRCTMCHKIVKGDGNRRAHVITSHVELQCSCPRTGCSVQLRNTYSVGHHLQRVHRINKAELSDDEKVHLMQLNSNTLKATEETLKRCFPESSKIGEEEEIRMKSEDMESRICRECSQVVMSSQGRRNHILSEHSQSLPLRCFKEGCSYSVKGWNALRSHLKRSHGFEYRSMDVDDAKNYLALREHISAVGAVVESYFPRLSMDEIFLEDADIAKNKVAMDLPYEELTAKLREVYFDIGGFWRIATAERFHEREAKTWIREHQPLAIQAVVLYLVAVFCTKWFMRKREAFDLSRLLVIWNFFLALFSIAGTIAMSREFLGTIRNKGLINSYLFIYDFDKGTNGYWAFLFMSSKILELLDSGFIVLRKRPLMFLHWYHHALTLIYAWYCYPHSPGFTRWGIFLNFFVHAFMYTYYCLRALKVKPPGFIARIITSLQILQFVISCAILVHVGYTVSGGSKCDFHLQTFLFASFMDVTYLVLFINFFLQSYVFGGGKAKYASKKHKTH</sequence>
<evidence type="ECO:0000256" key="7">
    <source>
        <dbReference type="ARBA" id="ARBA00022989"/>
    </source>
</evidence>
<feature type="region of interest" description="Disordered" evidence="12">
    <location>
        <begin position="221"/>
        <end position="244"/>
    </location>
</feature>
<gene>
    <name evidence="14" type="ORF">QR680_007794</name>
</gene>
<feature type="region of interest" description="Disordered" evidence="12">
    <location>
        <begin position="97"/>
        <end position="198"/>
    </location>
</feature>
<evidence type="ECO:0000256" key="1">
    <source>
        <dbReference type="ARBA" id="ARBA00004141"/>
    </source>
</evidence>
<evidence type="ECO:0000256" key="8">
    <source>
        <dbReference type="ARBA" id="ARBA00023098"/>
    </source>
</evidence>
<feature type="transmembrane region" description="Helical" evidence="11">
    <location>
        <begin position="1022"/>
        <end position="1047"/>
    </location>
</feature>
<dbReference type="GO" id="GO:0034625">
    <property type="term" value="P:fatty acid elongation, monounsaturated fatty acid"/>
    <property type="evidence" value="ECO:0007669"/>
    <property type="project" value="TreeGrafter"/>
</dbReference>
<dbReference type="GO" id="GO:0042761">
    <property type="term" value="P:very long-chain fatty acid biosynthetic process"/>
    <property type="evidence" value="ECO:0007669"/>
    <property type="project" value="TreeGrafter"/>
</dbReference>
<dbReference type="GO" id="GO:0009922">
    <property type="term" value="F:fatty acid elongase activity"/>
    <property type="evidence" value="ECO:0007669"/>
    <property type="project" value="UniProtKB-EC"/>
</dbReference>
<evidence type="ECO:0000256" key="12">
    <source>
        <dbReference type="SAM" id="MobiDB-lite"/>
    </source>
</evidence>
<dbReference type="GO" id="GO:0019367">
    <property type="term" value="P:fatty acid elongation, saturated fatty acid"/>
    <property type="evidence" value="ECO:0007669"/>
    <property type="project" value="TreeGrafter"/>
</dbReference>
<keyword evidence="10 11" id="KW-0275">Fatty acid biosynthesis</keyword>
<feature type="region of interest" description="Disordered" evidence="12">
    <location>
        <begin position="257"/>
        <end position="327"/>
    </location>
</feature>
<keyword evidence="3 11" id="KW-0444">Lipid biosynthesis</keyword>
<keyword evidence="4 11" id="KW-0808">Transferase</keyword>
<dbReference type="GO" id="GO:0005789">
    <property type="term" value="C:endoplasmic reticulum membrane"/>
    <property type="evidence" value="ECO:0007669"/>
    <property type="project" value="TreeGrafter"/>
</dbReference>
<keyword evidence="8 11" id="KW-0443">Lipid metabolism</keyword>
<dbReference type="Proteomes" id="UP001175271">
    <property type="component" value="Unassembled WGS sequence"/>
</dbReference>
<dbReference type="GO" id="GO:0030148">
    <property type="term" value="P:sphingolipid biosynthetic process"/>
    <property type="evidence" value="ECO:0007669"/>
    <property type="project" value="TreeGrafter"/>
</dbReference>
<feature type="compositionally biased region" description="Polar residues" evidence="12">
    <location>
        <begin position="221"/>
        <end position="234"/>
    </location>
</feature>
<comment type="catalytic activity">
    <reaction evidence="11">
        <text>a very-long-chain acyl-CoA + malonyl-CoA + H(+) = a very-long-chain 3-oxoacyl-CoA + CO2 + CoA</text>
        <dbReference type="Rhea" id="RHEA:32727"/>
        <dbReference type="ChEBI" id="CHEBI:15378"/>
        <dbReference type="ChEBI" id="CHEBI:16526"/>
        <dbReference type="ChEBI" id="CHEBI:57287"/>
        <dbReference type="ChEBI" id="CHEBI:57384"/>
        <dbReference type="ChEBI" id="CHEBI:90725"/>
        <dbReference type="ChEBI" id="CHEBI:90736"/>
        <dbReference type="EC" id="2.3.1.199"/>
    </reaction>
</comment>
<evidence type="ECO:0000256" key="2">
    <source>
        <dbReference type="ARBA" id="ARBA00005194"/>
    </source>
</evidence>
<dbReference type="EMBL" id="JAUCMV010000001">
    <property type="protein sequence ID" value="KAK0422802.1"/>
    <property type="molecule type" value="Genomic_DNA"/>
</dbReference>
<dbReference type="PANTHER" id="PTHR11157">
    <property type="entry name" value="FATTY ACID ACYL TRANSFERASE-RELATED"/>
    <property type="match status" value="1"/>
</dbReference>
<feature type="compositionally biased region" description="Basic and acidic residues" evidence="12">
    <location>
        <begin position="18"/>
        <end position="33"/>
    </location>
</feature>
<organism evidence="14 15">
    <name type="scientific">Steinernema hermaphroditum</name>
    <dbReference type="NCBI Taxonomy" id="289476"/>
    <lineage>
        <taxon>Eukaryota</taxon>
        <taxon>Metazoa</taxon>
        <taxon>Ecdysozoa</taxon>
        <taxon>Nematoda</taxon>
        <taxon>Chromadorea</taxon>
        <taxon>Rhabditida</taxon>
        <taxon>Tylenchina</taxon>
        <taxon>Panagrolaimomorpha</taxon>
        <taxon>Strongyloidoidea</taxon>
        <taxon>Steinernematidae</taxon>
        <taxon>Steinernema</taxon>
    </lineage>
</organism>
<dbReference type="InterPro" id="IPR013087">
    <property type="entry name" value="Znf_C2H2_type"/>
</dbReference>
<comment type="similarity">
    <text evidence="11">Belongs to the ELO family.</text>
</comment>
<dbReference type="PROSITE" id="PS01188">
    <property type="entry name" value="ELO"/>
    <property type="match status" value="1"/>
</dbReference>
<comment type="pathway">
    <text evidence="2">Lipid metabolism; fatty acid biosynthesis.</text>
</comment>
<dbReference type="AlphaFoldDB" id="A0AA39IGP6"/>
<evidence type="ECO:0000256" key="10">
    <source>
        <dbReference type="ARBA" id="ARBA00023160"/>
    </source>
</evidence>
<feature type="compositionally biased region" description="Basic and acidic residues" evidence="12">
    <location>
        <begin position="159"/>
        <end position="185"/>
    </location>
</feature>
<comment type="subcellular location">
    <subcellularLocation>
        <location evidence="1">Membrane</location>
        <topology evidence="1">Multi-pass membrane protein</topology>
    </subcellularLocation>
</comment>
<feature type="compositionally biased region" description="Basic and acidic residues" evidence="12">
    <location>
        <begin position="262"/>
        <end position="273"/>
    </location>
</feature>
<proteinExistence type="inferred from homology"/>
<feature type="transmembrane region" description="Helical" evidence="11">
    <location>
        <begin position="892"/>
        <end position="911"/>
    </location>
</feature>
<dbReference type="Pfam" id="PF01151">
    <property type="entry name" value="ELO"/>
    <property type="match status" value="1"/>
</dbReference>
<keyword evidence="6 11" id="KW-0276">Fatty acid metabolism</keyword>
<evidence type="ECO:0000256" key="9">
    <source>
        <dbReference type="ARBA" id="ARBA00023136"/>
    </source>
</evidence>
<dbReference type="PROSITE" id="PS00028">
    <property type="entry name" value="ZINC_FINGER_C2H2_1"/>
    <property type="match status" value="1"/>
</dbReference>
<feature type="transmembrane region" description="Helical" evidence="11">
    <location>
        <begin position="1059"/>
        <end position="1081"/>
    </location>
</feature>
<keyword evidence="9 11" id="KW-0472">Membrane</keyword>
<dbReference type="GO" id="GO:0034626">
    <property type="term" value="P:fatty acid elongation, polyunsaturated fatty acid"/>
    <property type="evidence" value="ECO:0007669"/>
    <property type="project" value="TreeGrafter"/>
</dbReference>
<feature type="compositionally biased region" description="Polar residues" evidence="12">
    <location>
        <begin position="110"/>
        <end position="122"/>
    </location>
</feature>
<evidence type="ECO:0000256" key="4">
    <source>
        <dbReference type="ARBA" id="ARBA00022679"/>
    </source>
</evidence>
<keyword evidence="5 11" id="KW-0812">Transmembrane</keyword>
<dbReference type="SMART" id="SM00355">
    <property type="entry name" value="ZnF_C2H2"/>
    <property type="match status" value="4"/>
</dbReference>
<feature type="region of interest" description="Disordered" evidence="12">
    <location>
        <begin position="1"/>
        <end position="35"/>
    </location>
</feature>
<comment type="caution">
    <text evidence="14">The sequence shown here is derived from an EMBL/GenBank/DDBJ whole genome shotgun (WGS) entry which is preliminary data.</text>
</comment>
<evidence type="ECO:0000256" key="11">
    <source>
        <dbReference type="RuleBase" id="RU361115"/>
    </source>
</evidence>
<evidence type="ECO:0000313" key="15">
    <source>
        <dbReference type="Proteomes" id="UP001175271"/>
    </source>
</evidence>
<dbReference type="PANTHER" id="PTHR11157:SF26">
    <property type="entry name" value="ELONGATION OF LONG CHAIN FATTY ACIDS PROTEIN 1"/>
    <property type="match status" value="1"/>
</dbReference>
<protein>
    <recommendedName>
        <fullName evidence="11">Elongation of very long chain fatty acids protein</fullName>
        <ecNumber evidence="11">2.3.1.199</ecNumber>
    </recommendedName>
    <alternativeName>
        <fullName evidence="11">Very-long-chain 3-oxoacyl-CoA synthase</fullName>
    </alternativeName>
</protein>
<feature type="transmembrane region" description="Helical" evidence="11">
    <location>
        <begin position="940"/>
        <end position="961"/>
    </location>
</feature>
<dbReference type="InterPro" id="IPR002076">
    <property type="entry name" value="ELO_fam"/>
</dbReference>
<accession>A0AA39IGP6</accession>
<evidence type="ECO:0000256" key="3">
    <source>
        <dbReference type="ARBA" id="ARBA00022516"/>
    </source>
</evidence>
<evidence type="ECO:0000256" key="5">
    <source>
        <dbReference type="ARBA" id="ARBA00022692"/>
    </source>
</evidence>
<evidence type="ECO:0000259" key="13">
    <source>
        <dbReference type="PROSITE" id="PS00028"/>
    </source>
</evidence>
<feature type="transmembrane region" description="Helical" evidence="11">
    <location>
        <begin position="968"/>
        <end position="985"/>
    </location>
</feature>
<keyword evidence="7 11" id="KW-1133">Transmembrane helix</keyword>
<evidence type="ECO:0000256" key="6">
    <source>
        <dbReference type="ARBA" id="ARBA00022832"/>
    </source>
</evidence>
<dbReference type="InterPro" id="IPR030457">
    <property type="entry name" value="ELO_CS"/>
</dbReference>
<name>A0AA39IGP6_9BILA</name>
<feature type="compositionally biased region" description="Low complexity" evidence="12">
    <location>
        <begin position="186"/>
        <end position="198"/>
    </location>
</feature>
<feature type="transmembrane region" description="Helical" evidence="11">
    <location>
        <begin position="991"/>
        <end position="1010"/>
    </location>
</feature>
<feature type="transmembrane region" description="Helical" evidence="11">
    <location>
        <begin position="861"/>
        <end position="880"/>
    </location>
</feature>
<keyword evidence="15" id="KW-1185">Reference proteome</keyword>
<feature type="domain" description="C2H2-type" evidence="13">
    <location>
        <begin position="709"/>
        <end position="730"/>
    </location>
</feature>
<dbReference type="EC" id="2.3.1.199" evidence="11"/>
<evidence type="ECO:0000313" key="14">
    <source>
        <dbReference type="EMBL" id="KAK0422802.1"/>
    </source>
</evidence>
<reference evidence="14" key="1">
    <citation type="submission" date="2023-06" db="EMBL/GenBank/DDBJ databases">
        <title>Genomic analysis of the entomopathogenic nematode Steinernema hermaphroditum.</title>
        <authorList>
            <person name="Schwarz E.M."/>
            <person name="Heppert J.K."/>
            <person name="Baniya A."/>
            <person name="Schwartz H.T."/>
            <person name="Tan C.-H."/>
            <person name="Antoshechkin I."/>
            <person name="Sternberg P.W."/>
            <person name="Goodrich-Blair H."/>
            <person name="Dillman A.R."/>
        </authorList>
    </citation>
    <scope>NUCLEOTIDE SEQUENCE</scope>
    <source>
        <strain evidence="14">PS9179</strain>
        <tissue evidence="14">Whole animal</tissue>
    </source>
</reference>